<dbReference type="EMBL" id="CP042817">
    <property type="protein sequence ID" value="QEJ96603.1"/>
    <property type="molecule type" value="Genomic_DNA"/>
</dbReference>
<feature type="domain" description="MTTase N-terminal" evidence="8">
    <location>
        <begin position="6"/>
        <end position="124"/>
    </location>
</feature>
<evidence type="ECO:0000313" key="11">
    <source>
        <dbReference type="EMBL" id="QEJ96603.1"/>
    </source>
</evidence>
<protein>
    <submittedName>
        <fullName evidence="10">Threonylcarbamoyladenosine tRNA methylthiotransferase MtaB</fullName>
        <ecNumber evidence="10">2.-.-.-</ecNumber>
    </submittedName>
    <submittedName>
        <fullName evidence="11">tRNA (N(6)-L-threonylcarbamoyladenosine(37)-C(2))-methylthiotransferase MtaB</fullName>
    </submittedName>
</protein>
<accession>A0A0B7GZC5</accession>
<dbReference type="NCBIfam" id="TIGR01579">
    <property type="entry name" value="MiaB-like-C"/>
    <property type="match status" value="1"/>
</dbReference>
<dbReference type="InterPro" id="IPR038135">
    <property type="entry name" value="Methylthiotransferase_N_sf"/>
</dbReference>
<gene>
    <name evidence="10" type="primary">mtaB</name>
    <name evidence="11" type="ORF">FUT82_00305</name>
    <name evidence="10" type="ORF">TPHV1_30235</name>
</gene>
<evidence type="ECO:0000256" key="2">
    <source>
        <dbReference type="ARBA" id="ARBA00022485"/>
    </source>
</evidence>
<dbReference type="PROSITE" id="PS51918">
    <property type="entry name" value="RADICAL_SAM"/>
    <property type="match status" value="1"/>
</dbReference>
<evidence type="ECO:0000313" key="13">
    <source>
        <dbReference type="Proteomes" id="UP000323594"/>
    </source>
</evidence>
<evidence type="ECO:0000313" key="10">
    <source>
        <dbReference type="EMBL" id="CEM62340.1"/>
    </source>
</evidence>
<dbReference type="Proteomes" id="UP000323594">
    <property type="component" value="Chromosome"/>
</dbReference>
<dbReference type="PROSITE" id="PS01278">
    <property type="entry name" value="MTTASE_RADICAL"/>
    <property type="match status" value="1"/>
</dbReference>
<dbReference type="SUPFAM" id="SSF102114">
    <property type="entry name" value="Radical SAM enzymes"/>
    <property type="match status" value="1"/>
</dbReference>
<evidence type="ECO:0000259" key="8">
    <source>
        <dbReference type="PROSITE" id="PS51449"/>
    </source>
</evidence>
<dbReference type="CDD" id="cd01335">
    <property type="entry name" value="Radical_SAM"/>
    <property type="match status" value="1"/>
</dbReference>
<keyword evidence="12" id="KW-1185">Reference proteome</keyword>
<dbReference type="NCBIfam" id="TIGR00089">
    <property type="entry name" value="MiaB/RimO family radical SAM methylthiotransferase"/>
    <property type="match status" value="1"/>
</dbReference>
<dbReference type="GO" id="GO:0046872">
    <property type="term" value="F:metal ion binding"/>
    <property type="evidence" value="ECO:0007669"/>
    <property type="project" value="UniProtKB-KW"/>
</dbReference>
<dbReference type="Gene3D" id="3.40.50.12160">
    <property type="entry name" value="Methylthiotransferase, N-terminal domain"/>
    <property type="match status" value="1"/>
</dbReference>
<dbReference type="GO" id="GO:0051539">
    <property type="term" value="F:4 iron, 4 sulfur cluster binding"/>
    <property type="evidence" value="ECO:0007669"/>
    <property type="project" value="UniProtKB-KW"/>
</dbReference>
<dbReference type="InterPro" id="IPR006638">
    <property type="entry name" value="Elp3/MiaA/NifB-like_rSAM"/>
</dbReference>
<name>A0A0B7GZC5_TREPH</name>
<keyword evidence="4" id="KW-0949">S-adenosyl-L-methionine</keyword>
<dbReference type="PANTHER" id="PTHR11918">
    <property type="entry name" value="RADICAL SAM PROTEINS"/>
    <property type="match status" value="1"/>
</dbReference>
<organism evidence="10 12">
    <name type="scientific">Treponema phagedenis</name>
    <dbReference type="NCBI Taxonomy" id="162"/>
    <lineage>
        <taxon>Bacteria</taxon>
        <taxon>Pseudomonadati</taxon>
        <taxon>Spirochaetota</taxon>
        <taxon>Spirochaetia</taxon>
        <taxon>Spirochaetales</taxon>
        <taxon>Treponemataceae</taxon>
        <taxon>Treponema</taxon>
    </lineage>
</organism>
<comment type="cofactor">
    <cofactor evidence="1">
        <name>[4Fe-4S] cluster</name>
        <dbReference type="ChEBI" id="CHEBI:49883"/>
    </cofactor>
</comment>
<sequence length="454" mass="50935">MEKLPFFICPETLGCRLNQVESESLAVLFSLQGFQVHVSPQEPDHTILCIVNTCTVTSKAEQKARRLIRLLLQKFPYAVILVTGCYAELEGRTIETIDSRVISFPGKKKDALKKLPKLLYQLLEKNSMRLTDSYIADVSEILQFLQNTDLDSKKDSEMFALSTAHFLFHSRATLKIQDGCNSACAYCRIRFARGKSVSLPVTEVIRRAQAIEDEGFAELVLSGVNLSQYKSEGKNFADVLQQLLDETKKIHIRISSLYPESITPTFLKVAENPRIAPHFHLSIQSGSNAILNAMHRAYIADDIVSVVTALRNIKENPFLGCDIIAGFPGETAEDFEKTLSLCTDLRFTGIHAFPFSARPGTEAAGMKGQVPQRIAGKRVAMLQALAKEHYKDYLAYWDGKTLFAVVEKYTDKPQVLTENYLSLPFDCNEKDLQGKAVIIKVQGNKAELYKNNFY</sequence>
<evidence type="ECO:0000259" key="9">
    <source>
        <dbReference type="PROSITE" id="PS51918"/>
    </source>
</evidence>
<evidence type="ECO:0000256" key="1">
    <source>
        <dbReference type="ARBA" id="ARBA00001966"/>
    </source>
</evidence>
<evidence type="ECO:0000256" key="4">
    <source>
        <dbReference type="ARBA" id="ARBA00022691"/>
    </source>
</evidence>
<dbReference type="Pfam" id="PF04055">
    <property type="entry name" value="Radical_SAM"/>
    <property type="match status" value="1"/>
</dbReference>
<dbReference type="OrthoDB" id="9805215at2"/>
<dbReference type="RefSeq" id="WP_044634762.1">
    <property type="nucleotide sequence ID" value="NZ_CDNC01000023.1"/>
</dbReference>
<evidence type="ECO:0000256" key="3">
    <source>
        <dbReference type="ARBA" id="ARBA00022679"/>
    </source>
</evidence>
<dbReference type="InterPro" id="IPR013848">
    <property type="entry name" value="Methylthiotransferase_N"/>
</dbReference>
<dbReference type="EMBL" id="CDNC01000023">
    <property type="protein sequence ID" value="CEM62340.1"/>
    <property type="molecule type" value="Genomic_DNA"/>
</dbReference>
<dbReference type="InterPro" id="IPR005839">
    <property type="entry name" value="Methylthiotransferase"/>
</dbReference>
<dbReference type="InterPro" id="IPR007197">
    <property type="entry name" value="rSAM"/>
</dbReference>
<evidence type="ECO:0000256" key="6">
    <source>
        <dbReference type="ARBA" id="ARBA00023004"/>
    </source>
</evidence>
<reference evidence="10" key="1">
    <citation type="submission" date="2015-01" db="EMBL/GenBank/DDBJ databases">
        <authorList>
            <person name="Xiang T."/>
            <person name="Song Y."/>
            <person name="Huang L."/>
            <person name="Wang B."/>
            <person name="Wu P."/>
        </authorList>
    </citation>
    <scope>NUCLEOTIDE SEQUENCE [LARGE SCALE GENOMIC DNA]</scope>
    <source>
        <strain evidence="10">V1</strain>
    </source>
</reference>
<feature type="domain" description="Radical SAM core" evidence="9">
    <location>
        <begin position="166"/>
        <end position="392"/>
    </location>
</feature>
<dbReference type="Proteomes" id="UP000042527">
    <property type="component" value="Unassembled WGS sequence"/>
</dbReference>
<dbReference type="PROSITE" id="PS51449">
    <property type="entry name" value="MTTASE_N"/>
    <property type="match status" value="1"/>
</dbReference>
<dbReference type="SFLD" id="SFLDS00029">
    <property type="entry name" value="Radical_SAM"/>
    <property type="match status" value="1"/>
</dbReference>
<dbReference type="PANTHER" id="PTHR11918:SF45">
    <property type="entry name" value="THREONYLCARBAMOYLADENOSINE TRNA METHYLTHIOTRANSFERASE"/>
    <property type="match status" value="1"/>
</dbReference>
<reference evidence="12" key="2">
    <citation type="submission" date="2015-01" db="EMBL/GenBank/DDBJ databases">
        <authorList>
            <person name="Manzoor Shahid"/>
            <person name="Zubair Saima"/>
        </authorList>
    </citation>
    <scope>NUCLEOTIDE SEQUENCE [LARGE SCALE GENOMIC DNA]</scope>
    <source>
        <strain evidence="12">V1</strain>
    </source>
</reference>
<keyword evidence="5" id="KW-0479">Metal-binding</keyword>
<dbReference type="InterPro" id="IPR023404">
    <property type="entry name" value="rSAM_horseshoe"/>
</dbReference>
<keyword evidence="7" id="KW-0411">Iron-sulfur</keyword>
<proteinExistence type="predicted"/>
<keyword evidence="6" id="KW-0408">Iron</keyword>
<keyword evidence="2" id="KW-0004">4Fe-4S</keyword>
<dbReference type="AlphaFoldDB" id="A0A0B7GZC5"/>
<evidence type="ECO:0000313" key="12">
    <source>
        <dbReference type="Proteomes" id="UP000042527"/>
    </source>
</evidence>
<evidence type="ECO:0000256" key="7">
    <source>
        <dbReference type="ARBA" id="ARBA00023014"/>
    </source>
</evidence>
<dbReference type="Gene3D" id="3.80.30.20">
    <property type="entry name" value="tm_1862 like domain"/>
    <property type="match status" value="1"/>
</dbReference>
<dbReference type="SMART" id="SM00729">
    <property type="entry name" value="Elp3"/>
    <property type="match status" value="1"/>
</dbReference>
<dbReference type="InterPro" id="IPR020612">
    <property type="entry name" value="Methylthiotransferase_CS"/>
</dbReference>
<keyword evidence="3 10" id="KW-0808">Transferase</keyword>
<dbReference type="EC" id="2.-.-.-" evidence="10"/>
<evidence type="ECO:0000256" key="5">
    <source>
        <dbReference type="ARBA" id="ARBA00022723"/>
    </source>
</evidence>
<dbReference type="GO" id="GO:0035598">
    <property type="term" value="F:tRNA (N(6)-L-threonylcarbamoyladenosine(37)-C(2))-methylthiotransferase activity"/>
    <property type="evidence" value="ECO:0007669"/>
    <property type="project" value="TreeGrafter"/>
</dbReference>
<dbReference type="Pfam" id="PF00919">
    <property type="entry name" value="UPF0004"/>
    <property type="match status" value="1"/>
</dbReference>
<dbReference type="InterPro" id="IPR006467">
    <property type="entry name" value="MiaB-like_bact"/>
</dbReference>
<dbReference type="InterPro" id="IPR058240">
    <property type="entry name" value="rSAM_sf"/>
</dbReference>
<reference evidence="11 13" key="3">
    <citation type="submission" date="2019-08" db="EMBL/GenBank/DDBJ databases">
        <authorList>
            <person name="Kuhnert P."/>
        </authorList>
    </citation>
    <scope>NUCLEOTIDE SEQUENCE [LARGE SCALE GENOMIC DNA]</scope>
    <source>
        <strain evidence="11 13">B36.5</strain>
    </source>
</reference>
<dbReference type="SFLD" id="SFLDG01082">
    <property type="entry name" value="B12-binding_domain_containing"/>
    <property type="match status" value="1"/>
</dbReference>